<evidence type="ECO:0000313" key="1">
    <source>
        <dbReference type="EMBL" id="MBF8186319.1"/>
    </source>
</evidence>
<protein>
    <recommendedName>
        <fullName evidence="3">Tail assembly chaperone</fullName>
    </recommendedName>
</protein>
<dbReference type="AlphaFoldDB" id="A0A931EW45"/>
<comment type="caution">
    <text evidence="1">The sequence shown here is derived from an EMBL/GenBank/DDBJ whole genome shotgun (WGS) entry which is preliminary data.</text>
</comment>
<accession>A0A931EW45</accession>
<dbReference type="RefSeq" id="WP_195895298.1">
    <property type="nucleotide sequence ID" value="NZ_JADOGI010000026.1"/>
</dbReference>
<name>A0A931EW45_9ACTN</name>
<reference evidence="1" key="1">
    <citation type="submission" date="2020-11" db="EMBL/GenBank/DDBJ databases">
        <title>Whole-genome analyses of Nonomuraea sp. K274.</title>
        <authorList>
            <person name="Veyisoglu A."/>
        </authorList>
    </citation>
    <scope>NUCLEOTIDE SEQUENCE</scope>
    <source>
        <strain evidence="1">K274</strain>
    </source>
</reference>
<proteinExistence type="predicted"/>
<organism evidence="1 2">
    <name type="scientific">Nonomuraea cypriaca</name>
    <dbReference type="NCBI Taxonomy" id="1187855"/>
    <lineage>
        <taxon>Bacteria</taxon>
        <taxon>Bacillati</taxon>
        <taxon>Actinomycetota</taxon>
        <taxon>Actinomycetes</taxon>
        <taxon>Streptosporangiales</taxon>
        <taxon>Streptosporangiaceae</taxon>
        <taxon>Nonomuraea</taxon>
    </lineage>
</organism>
<keyword evidence="2" id="KW-1185">Reference proteome</keyword>
<sequence length="141" mass="16106">MTYTYPENEHDEPQAETYDSWDEFWSEVEAAEERRTETIKGVEVEVPRELTVRFARRAELLQDSSRMEDVTSLLADLYSKEIVEQWIDGGMGLPEFQTVLAWSIAHASGKPMSFREALASVKNLHQAKAEAGGKARTRRGR</sequence>
<dbReference type="EMBL" id="JADOGI010000026">
    <property type="protein sequence ID" value="MBF8186319.1"/>
    <property type="molecule type" value="Genomic_DNA"/>
</dbReference>
<evidence type="ECO:0000313" key="2">
    <source>
        <dbReference type="Proteomes" id="UP000605361"/>
    </source>
</evidence>
<evidence type="ECO:0008006" key="3">
    <source>
        <dbReference type="Google" id="ProtNLM"/>
    </source>
</evidence>
<dbReference type="Proteomes" id="UP000605361">
    <property type="component" value="Unassembled WGS sequence"/>
</dbReference>
<gene>
    <name evidence="1" type="ORF">ITP53_11275</name>
</gene>